<accession>A0A0F9G939</accession>
<evidence type="ECO:0000313" key="1">
    <source>
        <dbReference type="EMBL" id="KKL95369.1"/>
    </source>
</evidence>
<name>A0A0F9G939_9ZZZZ</name>
<organism evidence="1">
    <name type="scientific">marine sediment metagenome</name>
    <dbReference type="NCBI Taxonomy" id="412755"/>
    <lineage>
        <taxon>unclassified sequences</taxon>
        <taxon>metagenomes</taxon>
        <taxon>ecological metagenomes</taxon>
    </lineage>
</organism>
<reference evidence="1" key="1">
    <citation type="journal article" date="2015" name="Nature">
        <title>Complex archaea that bridge the gap between prokaryotes and eukaryotes.</title>
        <authorList>
            <person name="Spang A."/>
            <person name="Saw J.H."/>
            <person name="Jorgensen S.L."/>
            <person name="Zaremba-Niedzwiedzka K."/>
            <person name="Martijn J."/>
            <person name="Lind A.E."/>
            <person name="van Eijk R."/>
            <person name="Schleper C."/>
            <person name="Guy L."/>
            <person name="Ettema T.J."/>
        </authorList>
    </citation>
    <scope>NUCLEOTIDE SEQUENCE</scope>
</reference>
<comment type="caution">
    <text evidence="1">The sequence shown here is derived from an EMBL/GenBank/DDBJ whole genome shotgun (WGS) entry which is preliminary data.</text>
</comment>
<proteinExistence type="predicted"/>
<protein>
    <submittedName>
        <fullName evidence="1">Uncharacterized protein</fullName>
    </submittedName>
</protein>
<dbReference type="EMBL" id="LAZR01018692">
    <property type="protein sequence ID" value="KKL95369.1"/>
    <property type="molecule type" value="Genomic_DNA"/>
</dbReference>
<gene>
    <name evidence="1" type="ORF">LCGC14_1855270</name>
</gene>
<sequence>MGYIISDDQLFLNEMQVNTEDPPKINGIEPQVGSRFFKYHFKDLKLKSNFTGSILLAKDFIKSMYVHMGFQRAIAFRTVIELNIENGEIILEIDMSKQIEEYRNNDVDRGARPRSNSMNDIGKWIEKTFSLDYNFE</sequence>
<dbReference type="AlphaFoldDB" id="A0A0F9G939"/>